<accession>A0ABT3DKB2</accession>
<feature type="transmembrane region" description="Helical" evidence="1">
    <location>
        <begin position="9"/>
        <end position="26"/>
    </location>
</feature>
<dbReference type="Proteomes" id="UP001526147">
    <property type="component" value="Unassembled WGS sequence"/>
</dbReference>
<name>A0ABT3DKB2_9BACI</name>
<keyword evidence="1" id="KW-0472">Membrane</keyword>
<reference evidence="2 3" key="1">
    <citation type="submission" date="2022-10" db="EMBL/GenBank/DDBJ databases">
        <title>Draft genome assembly of moderately radiation resistant bacterium Metabacillus halosaccharovorans.</title>
        <authorList>
            <person name="Pal S."/>
            <person name="Gopinathan A."/>
        </authorList>
    </citation>
    <scope>NUCLEOTIDE SEQUENCE [LARGE SCALE GENOMIC DNA]</scope>
    <source>
        <strain evidence="2 3">VITHBRA001</strain>
    </source>
</reference>
<organism evidence="2 3">
    <name type="scientific">Metabacillus halosaccharovorans</name>
    <dbReference type="NCBI Taxonomy" id="930124"/>
    <lineage>
        <taxon>Bacteria</taxon>
        <taxon>Bacillati</taxon>
        <taxon>Bacillota</taxon>
        <taxon>Bacilli</taxon>
        <taxon>Bacillales</taxon>
        <taxon>Bacillaceae</taxon>
        <taxon>Metabacillus</taxon>
    </lineage>
</organism>
<protein>
    <submittedName>
        <fullName evidence="2">Uncharacterized protein</fullName>
    </submittedName>
</protein>
<keyword evidence="3" id="KW-1185">Reference proteome</keyword>
<sequence>MKRILYKSLAYFLGFFICNLMINAIFKPSLNVLTAFSVALGTSLGIAFVEHYIAKRNTGK</sequence>
<dbReference type="RefSeq" id="WP_264143696.1">
    <property type="nucleotide sequence ID" value="NZ_JAOYEY010000044.1"/>
</dbReference>
<comment type="caution">
    <text evidence="2">The sequence shown here is derived from an EMBL/GenBank/DDBJ whole genome shotgun (WGS) entry which is preliminary data.</text>
</comment>
<proteinExistence type="predicted"/>
<gene>
    <name evidence="2" type="ORF">OIH86_16810</name>
</gene>
<evidence type="ECO:0000256" key="1">
    <source>
        <dbReference type="SAM" id="Phobius"/>
    </source>
</evidence>
<keyword evidence="1" id="KW-0812">Transmembrane</keyword>
<evidence type="ECO:0000313" key="3">
    <source>
        <dbReference type="Proteomes" id="UP001526147"/>
    </source>
</evidence>
<keyword evidence="1" id="KW-1133">Transmembrane helix</keyword>
<evidence type="ECO:0000313" key="2">
    <source>
        <dbReference type="EMBL" id="MCV9887303.1"/>
    </source>
</evidence>
<dbReference type="EMBL" id="JAOYEY010000044">
    <property type="protein sequence ID" value="MCV9887303.1"/>
    <property type="molecule type" value="Genomic_DNA"/>
</dbReference>
<feature type="transmembrane region" description="Helical" evidence="1">
    <location>
        <begin position="32"/>
        <end position="54"/>
    </location>
</feature>